<dbReference type="Pfam" id="PF01521">
    <property type="entry name" value="Fe-S_biosyn"/>
    <property type="match status" value="1"/>
</dbReference>
<proteinExistence type="predicted"/>
<keyword evidence="3" id="KW-1185">Reference proteome</keyword>
<dbReference type="Gene3D" id="2.60.300.12">
    <property type="entry name" value="HesB-like domain"/>
    <property type="match status" value="1"/>
</dbReference>
<evidence type="ECO:0000313" key="2">
    <source>
        <dbReference type="EMBL" id="PCR99319.1"/>
    </source>
</evidence>
<organism evidence="2 3">
    <name type="scientific">Lactococcus fujiensis JCM 16395</name>
    <dbReference type="NCBI Taxonomy" id="1291764"/>
    <lineage>
        <taxon>Bacteria</taxon>
        <taxon>Bacillati</taxon>
        <taxon>Bacillota</taxon>
        <taxon>Bacilli</taxon>
        <taxon>Lactobacillales</taxon>
        <taxon>Streptococcaceae</taxon>
        <taxon>Lactococcus</taxon>
    </lineage>
</organism>
<evidence type="ECO:0000313" key="3">
    <source>
        <dbReference type="Proteomes" id="UP000218181"/>
    </source>
</evidence>
<dbReference type="InterPro" id="IPR000361">
    <property type="entry name" value="ATAP_core_dom"/>
</dbReference>
<reference evidence="2 3" key="1">
    <citation type="submission" date="2014-12" db="EMBL/GenBank/DDBJ databases">
        <title>Draft genome sequences of 10 type strains of Lactococcus.</title>
        <authorList>
            <person name="Sun Z."/>
            <person name="Zhong Z."/>
            <person name="Liu W."/>
            <person name="Zhang W."/>
            <person name="Zhang H."/>
        </authorList>
    </citation>
    <scope>NUCLEOTIDE SEQUENCE [LARGE SCALE GENOMIC DNA]</scope>
    <source>
        <strain evidence="2 3">JCM 16395</strain>
    </source>
</reference>
<dbReference type="SUPFAM" id="SSF89360">
    <property type="entry name" value="HesB-like domain"/>
    <property type="match status" value="1"/>
</dbReference>
<feature type="domain" description="Core" evidence="1">
    <location>
        <begin position="1"/>
        <end position="110"/>
    </location>
</feature>
<comment type="caution">
    <text evidence="2">The sequence shown here is derived from an EMBL/GenBank/DDBJ whole genome shotgun (WGS) entry which is preliminary data.</text>
</comment>
<dbReference type="RefSeq" id="WP_054639317.1">
    <property type="nucleotide sequence ID" value="NZ_BBAL01000004.1"/>
</dbReference>
<name>A0A2A5RJM0_9LACT</name>
<sequence length="128" mass="14584">MNITFDDAVRDRLLLLKGSHEADLVLDFDHTLSRENIGQDCCGITRYRIVLVEKGSVPEVFNASISSNFGSVYFKEWGQMYLDDEMKIRFNGPLIEIMGRGELIAPNIEIVDFRGDQLKIKAEKELTV</sequence>
<dbReference type="AlphaFoldDB" id="A0A2A5RJM0"/>
<gene>
    <name evidence="2" type="ORF">RT41_GL001960</name>
</gene>
<dbReference type="InterPro" id="IPR035903">
    <property type="entry name" value="HesB-like_dom_sf"/>
</dbReference>
<dbReference type="EMBL" id="JXJU01000009">
    <property type="protein sequence ID" value="PCR99319.1"/>
    <property type="molecule type" value="Genomic_DNA"/>
</dbReference>
<dbReference type="OrthoDB" id="2361502at2"/>
<evidence type="ECO:0000259" key="1">
    <source>
        <dbReference type="Pfam" id="PF01521"/>
    </source>
</evidence>
<accession>A0A2A5RJM0</accession>
<protein>
    <recommendedName>
        <fullName evidence="1">Core domain-containing protein</fullName>
    </recommendedName>
</protein>
<dbReference type="Proteomes" id="UP000218181">
    <property type="component" value="Unassembled WGS sequence"/>
</dbReference>